<accession>A0AAV5U377</accession>
<proteinExistence type="predicted"/>
<dbReference type="AlphaFoldDB" id="A0AAV5U377"/>
<dbReference type="Proteomes" id="UP001432027">
    <property type="component" value="Unassembled WGS sequence"/>
</dbReference>
<protein>
    <recommendedName>
        <fullName evidence="3">G protein-coupled receptor</fullName>
    </recommendedName>
</protein>
<name>A0AAV5U377_9BILA</name>
<dbReference type="EMBL" id="BTSX01000005">
    <property type="protein sequence ID" value="GMT00848.1"/>
    <property type="molecule type" value="Genomic_DNA"/>
</dbReference>
<evidence type="ECO:0000313" key="2">
    <source>
        <dbReference type="Proteomes" id="UP001432027"/>
    </source>
</evidence>
<reference evidence="1" key="1">
    <citation type="submission" date="2023-10" db="EMBL/GenBank/DDBJ databases">
        <title>Genome assembly of Pristionchus species.</title>
        <authorList>
            <person name="Yoshida K."/>
            <person name="Sommer R.J."/>
        </authorList>
    </citation>
    <scope>NUCLEOTIDE SEQUENCE</scope>
    <source>
        <strain evidence="1">RS0144</strain>
    </source>
</reference>
<feature type="non-terminal residue" evidence="1">
    <location>
        <position position="1"/>
    </location>
</feature>
<feature type="non-terminal residue" evidence="1">
    <location>
        <position position="88"/>
    </location>
</feature>
<comment type="caution">
    <text evidence="1">The sequence shown here is derived from an EMBL/GenBank/DDBJ whole genome shotgun (WGS) entry which is preliminary data.</text>
</comment>
<keyword evidence="2" id="KW-1185">Reference proteome</keyword>
<sequence>IFITSVRVRDSLDFSGHFAIRLFLVVSRGRGRGFRRWRSLDLLCCLHVLVLCRFSRSPVTAHIIAILVEILLGARISLRHSRQPPISD</sequence>
<organism evidence="1 2">
    <name type="scientific">Pristionchus entomophagus</name>
    <dbReference type="NCBI Taxonomy" id="358040"/>
    <lineage>
        <taxon>Eukaryota</taxon>
        <taxon>Metazoa</taxon>
        <taxon>Ecdysozoa</taxon>
        <taxon>Nematoda</taxon>
        <taxon>Chromadorea</taxon>
        <taxon>Rhabditida</taxon>
        <taxon>Rhabditina</taxon>
        <taxon>Diplogasteromorpha</taxon>
        <taxon>Diplogasteroidea</taxon>
        <taxon>Neodiplogasteridae</taxon>
        <taxon>Pristionchus</taxon>
    </lineage>
</organism>
<gene>
    <name evidence="1" type="ORF">PENTCL1PPCAC_23022</name>
</gene>
<evidence type="ECO:0008006" key="3">
    <source>
        <dbReference type="Google" id="ProtNLM"/>
    </source>
</evidence>
<evidence type="ECO:0000313" key="1">
    <source>
        <dbReference type="EMBL" id="GMT00848.1"/>
    </source>
</evidence>